<gene>
    <name evidence="1" type="ORF">GM661_07985</name>
</gene>
<accession>A0A8A7K808</accession>
<dbReference type="RefSeq" id="WP_230869530.1">
    <property type="nucleotide sequence ID" value="NZ_CP046640.1"/>
</dbReference>
<sequence length="446" mass="50065">MLKNNCPVQFGYSDVDITPDWPVELVGFDRIDNTSKGVWHKLKAQVLIGKSAKEKCCLITIDSLGFTVALTNKLRDLIANEIGQSREKVMVCFSHTHSAPNAGIDERYYTFVCKQVLSAVKKAQSTTSTLKVGWGVAEGDIGLNRRGQQSIVDKRLGVLKFSDNADIPKLLLLRVSAHANVLCSDNYKISADYFATTRDLLEARYGCKVMMIQGAAGDIRPKYQQENAEYLEVHGFEASMKSYSVEEKQKYFQQSIAALEQMAQSIYYSVDSIWKQVHPVSVYRLAMFSESHVFKADVPTKEKAIAIANEAQKEAGIDGTSWLFEVDRLNRQNVHIQKADIEIQYFVLNDGSLCGIANEVMCEIALDIEKQAKTPLLFFSGYVNGTSSYLPTAQEYDKGGYEVLWSNLIYYQYHGRVMPLNRETAKSISEIVANTWSRFLGNGILI</sequence>
<dbReference type="EMBL" id="CP046640">
    <property type="protein sequence ID" value="QTL97923.1"/>
    <property type="molecule type" value="Genomic_DNA"/>
</dbReference>
<organism evidence="1 2">
    <name type="scientific">Iocasia fonsfrigidae</name>
    <dbReference type="NCBI Taxonomy" id="2682810"/>
    <lineage>
        <taxon>Bacteria</taxon>
        <taxon>Bacillati</taxon>
        <taxon>Bacillota</taxon>
        <taxon>Clostridia</taxon>
        <taxon>Halanaerobiales</taxon>
        <taxon>Halanaerobiaceae</taxon>
        <taxon>Iocasia</taxon>
    </lineage>
</organism>
<reference evidence="1" key="1">
    <citation type="submission" date="2019-12" db="EMBL/GenBank/DDBJ databases">
        <authorList>
            <person name="zhang j."/>
            <person name="sun C.M."/>
        </authorList>
    </citation>
    <scope>NUCLEOTIDE SEQUENCE</scope>
    <source>
        <strain evidence="1">NS-1</strain>
    </source>
</reference>
<evidence type="ECO:0000313" key="2">
    <source>
        <dbReference type="Proteomes" id="UP000665020"/>
    </source>
</evidence>
<protein>
    <recommendedName>
        <fullName evidence="3">Neutral ceramidase</fullName>
    </recommendedName>
</protein>
<proteinExistence type="predicted"/>
<evidence type="ECO:0008006" key="3">
    <source>
        <dbReference type="Google" id="ProtNLM"/>
    </source>
</evidence>
<dbReference type="Proteomes" id="UP000665020">
    <property type="component" value="Chromosome"/>
</dbReference>
<evidence type="ECO:0000313" key="1">
    <source>
        <dbReference type="EMBL" id="QTL97923.1"/>
    </source>
</evidence>
<dbReference type="AlphaFoldDB" id="A0A8A7K808"/>
<keyword evidence="2" id="KW-1185">Reference proteome</keyword>
<dbReference type="KEGG" id="ifn:GM661_07985"/>
<name>A0A8A7K808_9FIRM</name>